<accession>A0A6A2XJN4</accession>
<keyword evidence="3" id="KW-1185">Reference proteome</keyword>
<gene>
    <name evidence="2" type="ORF">F3Y22_tig00117056pilonHSYRG00663</name>
</gene>
<evidence type="ECO:0000256" key="1">
    <source>
        <dbReference type="SAM" id="MobiDB-lite"/>
    </source>
</evidence>
<organism evidence="2 3">
    <name type="scientific">Hibiscus syriacus</name>
    <name type="common">Rose of Sharon</name>
    <dbReference type="NCBI Taxonomy" id="106335"/>
    <lineage>
        <taxon>Eukaryota</taxon>
        <taxon>Viridiplantae</taxon>
        <taxon>Streptophyta</taxon>
        <taxon>Embryophyta</taxon>
        <taxon>Tracheophyta</taxon>
        <taxon>Spermatophyta</taxon>
        <taxon>Magnoliopsida</taxon>
        <taxon>eudicotyledons</taxon>
        <taxon>Gunneridae</taxon>
        <taxon>Pentapetalae</taxon>
        <taxon>rosids</taxon>
        <taxon>malvids</taxon>
        <taxon>Malvales</taxon>
        <taxon>Malvaceae</taxon>
        <taxon>Malvoideae</taxon>
        <taxon>Hibiscus</taxon>
    </lineage>
</organism>
<dbReference type="Proteomes" id="UP000436088">
    <property type="component" value="Unassembled WGS sequence"/>
</dbReference>
<sequence>MPENPDLSAIRKQLEDLTALMKQSQDETNPPKWWKKQESRLSTLESKLETNQRYEQQIHGEKGMGQLSLGESKPIFLTPKRMLSVAIEGTYNVSQMFDKMSASVASIVFPSITSTMKANSRLQQNISLVRYTKLISRENRLQQNVSLVGYTKLISRENRLQQNVSLVGYTKLISRENQELPMSVQVATFQPFVVDLSRLLEGETQMVINSQKQLVDFPSKAKLGIPSIFSGLLKLFHDSKNALGSLCFGIDCFHAWCNLKVNGTRKKLSSPKGGYRYIVGYNFERMRSSIHHSKSESGPLGTGNNSFVAKKNNVVSYEVEKGKRVDCRSKEKNEKVVSGQVTRSRSSAQPSMSMSGLSGAGNTSTVSKQDGTVPAESICKSRQQLDVHELLESKFVRPVYNTVYCDVKTEERGQCWSKARSEDVFTRSRSYVQSPKFENSSTGLEHVVVVELLQSVKLIDDDVTCMVKKQEKGRFQSKDHLKERGICSVGNYTRYSANIMLSGLVADKKIMFTHLMEYEGVLRWTILDSKIYYREEEYSSCYEGSTLLSWYGEIIDRTIILINVVNAKTYEVTDADYNSPLLFGYTSVRSDSAAGELRLSESIEIFFLKLQMVEMLALIGKEIEGGELNIVEVIPKVETQQWVWGKYKKDVGYKFGSTEVGHNGNLVNYKALNDYCSSFNTSQNLIFWSALILQLPIHDPCLAIGFLPLYSVGLRVGQLVTLKRRNESPKDIGKNKVSQNNHGVLYEVNANFDKPPTLLWCLEFTVHKVPDILQNRIKQHADKNRSERQFQIGEEVYLRLQSFCQNLLVRWMNLNSNHDTWEAHTSFMSRFPSFDPWGQGSTCGGGNVMHEREGREEEVRLEESNLGITKEGLGIESKSIGKFRDWMKEESARGKQVIIKTIDIKREVHYLCSKNRPAIQPTAQRRKIFSSYLQGIC</sequence>
<dbReference type="EMBL" id="VEPZ02001788">
    <property type="protein sequence ID" value="KAE8654004.1"/>
    <property type="molecule type" value="Genomic_DNA"/>
</dbReference>
<dbReference type="AlphaFoldDB" id="A0A6A2XJN4"/>
<reference evidence="2" key="1">
    <citation type="submission" date="2019-09" db="EMBL/GenBank/DDBJ databases">
        <title>Draft genome information of white flower Hibiscus syriacus.</title>
        <authorList>
            <person name="Kim Y.-M."/>
        </authorList>
    </citation>
    <scope>NUCLEOTIDE SEQUENCE [LARGE SCALE GENOMIC DNA]</scope>
    <source>
        <strain evidence="2">YM2019G1</strain>
    </source>
</reference>
<evidence type="ECO:0000313" key="3">
    <source>
        <dbReference type="Proteomes" id="UP000436088"/>
    </source>
</evidence>
<comment type="caution">
    <text evidence="2">The sequence shown here is derived from an EMBL/GenBank/DDBJ whole genome shotgun (WGS) entry which is preliminary data.</text>
</comment>
<protein>
    <submittedName>
        <fullName evidence="2">Uncharacterized protein</fullName>
    </submittedName>
</protein>
<feature type="compositionally biased region" description="Polar residues" evidence="1">
    <location>
        <begin position="360"/>
        <end position="370"/>
    </location>
</feature>
<feature type="compositionally biased region" description="Low complexity" evidence="1">
    <location>
        <begin position="344"/>
        <end position="357"/>
    </location>
</feature>
<proteinExistence type="predicted"/>
<evidence type="ECO:0000313" key="2">
    <source>
        <dbReference type="EMBL" id="KAE8654004.1"/>
    </source>
</evidence>
<name>A0A6A2XJN4_HIBSY</name>
<feature type="region of interest" description="Disordered" evidence="1">
    <location>
        <begin position="329"/>
        <end position="372"/>
    </location>
</feature>